<feature type="transmembrane region" description="Helical" evidence="1">
    <location>
        <begin position="6"/>
        <end position="27"/>
    </location>
</feature>
<comment type="caution">
    <text evidence="2">The sequence shown here is derived from an EMBL/GenBank/DDBJ whole genome shotgun (WGS) entry which is preliminary data.</text>
</comment>
<organism evidence="2 3">
    <name type="scientific">Candidatus Iainarchaeum sp</name>
    <dbReference type="NCBI Taxonomy" id="3101447"/>
    <lineage>
        <taxon>Archaea</taxon>
        <taxon>Candidatus Iainarchaeota</taxon>
        <taxon>Candidatus Iainarchaeia</taxon>
        <taxon>Candidatus Iainarchaeales</taxon>
        <taxon>Candidatus Iainarchaeaceae</taxon>
        <taxon>Candidatus Iainarchaeum</taxon>
    </lineage>
</organism>
<evidence type="ECO:0000313" key="3">
    <source>
        <dbReference type="Proteomes" id="UP000732298"/>
    </source>
</evidence>
<sequence length="115" mass="13743">MAAPFYVPVIVPIFTGTVIFFFLTSIFGNKYASLQRTFIFVLGRLSWLHIVQSQFSFYDYSPIVLFIGYILWFRFLYHVKWLRAMRFIFLSTVFGISSELILYSSLTDFFLPYYY</sequence>
<accession>A0A8T3YNM6</accession>
<gene>
    <name evidence="2" type="ORF">HY544_05105</name>
</gene>
<dbReference type="AlphaFoldDB" id="A0A8T3YNM6"/>
<keyword evidence="1" id="KW-0472">Membrane</keyword>
<proteinExistence type="predicted"/>
<reference evidence="2" key="1">
    <citation type="submission" date="2020-07" db="EMBL/GenBank/DDBJ databases">
        <title>Huge and variable diversity of episymbiotic CPR bacteria and DPANN archaea in groundwater ecosystems.</title>
        <authorList>
            <person name="He C.Y."/>
            <person name="Keren R."/>
            <person name="Whittaker M."/>
            <person name="Farag I.F."/>
            <person name="Doudna J."/>
            <person name="Cate J.H.D."/>
            <person name="Banfield J.F."/>
        </authorList>
    </citation>
    <scope>NUCLEOTIDE SEQUENCE</scope>
    <source>
        <strain evidence="2">NC_groundwater_1296_Ag_S-0.2um_52_80</strain>
    </source>
</reference>
<keyword evidence="1" id="KW-1133">Transmembrane helix</keyword>
<evidence type="ECO:0000256" key="1">
    <source>
        <dbReference type="SAM" id="Phobius"/>
    </source>
</evidence>
<feature type="transmembrane region" description="Helical" evidence="1">
    <location>
        <begin position="57"/>
        <end position="75"/>
    </location>
</feature>
<protein>
    <submittedName>
        <fullName evidence="2">Uncharacterized protein</fullName>
    </submittedName>
</protein>
<keyword evidence="1" id="KW-0812">Transmembrane</keyword>
<dbReference type="Proteomes" id="UP000732298">
    <property type="component" value="Unassembled WGS sequence"/>
</dbReference>
<dbReference type="EMBL" id="JACQPB010000045">
    <property type="protein sequence ID" value="MBI4210856.1"/>
    <property type="molecule type" value="Genomic_DNA"/>
</dbReference>
<evidence type="ECO:0000313" key="2">
    <source>
        <dbReference type="EMBL" id="MBI4210856.1"/>
    </source>
</evidence>
<name>A0A8T3YNM6_9ARCH</name>
<feature type="transmembrane region" description="Helical" evidence="1">
    <location>
        <begin position="87"/>
        <end position="106"/>
    </location>
</feature>